<dbReference type="GO" id="GO:0005794">
    <property type="term" value="C:Golgi apparatus"/>
    <property type="evidence" value="ECO:0007669"/>
    <property type="project" value="UniProtKB-SubCell"/>
</dbReference>
<evidence type="ECO:0000256" key="7">
    <source>
        <dbReference type="ARBA" id="ARBA00022553"/>
    </source>
</evidence>
<protein>
    <recommendedName>
        <fullName evidence="20">X-linked retinitis pigmentosa GTPase regulator</fullName>
    </recommendedName>
</protein>
<reference evidence="24" key="1">
    <citation type="submission" date="2023-07" db="EMBL/GenBank/DDBJ databases">
        <title>Chromosome-level Genome Assembly of Striped Snakehead (Channa striata).</title>
        <authorList>
            <person name="Liu H."/>
        </authorList>
    </citation>
    <scope>NUCLEOTIDE SEQUENCE</scope>
    <source>
        <strain evidence="24">Gz</strain>
        <tissue evidence="24">Muscle</tissue>
    </source>
</reference>
<feature type="compositionally biased region" description="Acidic residues" evidence="22">
    <location>
        <begin position="1348"/>
        <end position="1357"/>
    </location>
</feature>
<feature type="compositionally biased region" description="Polar residues" evidence="22">
    <location>
        <begin position="998"/>
        <end position="1007"/>
    </location>
</feature>
<evidence type="ECO:0000256" key="12">
    <source>
        <dbReference type="ARBA" id="ARBA00022846"/>
    </source>
</evidence>
<feature type="compositionally biased region" description="Acidic residues" evidence="22">
    <location>
        <begin position="1607"/>
        <end position="1618"/>
    </location>
</feature>
<keyword evidence="10" id="KW-0677">Repeat</keyword>
<keyword evidence="6" id="KW-0963">Cytoplasm</keyword>
<evidence type="ECO:0000256" key="11">
    <source>
        <dbReference type="ARBA" id="ARBA00022794"/>
    </source>
</evidence>
<keyword evidence="18" id="KW-0636">Prenylation</keyword>
<feature type="compositionally biased region" description="Basic and acidic residues" evidence="22">
    <location>
        <begin position="1821"/>
        <end position="1830"/>
    </location>
</feature>
<feature type="compositionally biased region" description="Polar residues" evidence="22">
    <location>
        <begin position="1048"/>
        <end position="1059"/>
    </location>
</feature>
<dbReference type="SUPFAM" id="SSF50985">
    <property type="entry name" value="RCC1/BLIP-II"/>
    <property type="match status" value="1"/>
</dbReference>
<dbReference type="FunFam" id="2.130.10.30:FF:000013">
    <property type="entry name" value="Retinitis pigmentosa GTPase regulator isoform 1"/>
    <property type="match status" value="1"/>
</dbReference>
<dbReference type="InterPro" id="IPR009091">
    <property type="entry name" value="RCC1/BLIP-II"/>
</dbReference>
<dbReference type="PANTHER" id="PTHR45622">
    <property type="entry name" value="UBIQUITIN-PROTEIN LIGASE E3A-RELATED"/>
    <property type="match status" value="1"/>
</dbReference>
<dbReference type="EMBL" id="JAUPFM010000010">
    <property type="protein sequence ID" value="KAK2839943.1"/>
    <property type="molecule type" value="Genomic_DNA"/>
</dbReference>
<sequence>MLPRSSGAGGHAGDMRALDMTGQTDVDVPETGAIFTFGKSCFADNVPSRFWLKNDHVVHISCGGEHTAVTTENGRLLMFGGNTWGQLGLGFKPIASKPTTVKALKSEKVKLAACGKDHTIVCTWQGRVYGVGSNQEGQLGLGHCDNATSFSLLHPFCDDTPIKMLSAGCNTSAALTEDGRLFMWGDNSVGQIGLGDEGFATEPRELNVGEAVMWVSCGYRHTAFVTVNGDLYTFGESAYGRLGLQEEQLANHRVPQQVRGILGHVTQVSCGGEHTVAVTEKNVYTFGRGQYGQLGHGTFMFEVNLPKPLEHFSNSNVSHIACGENHTAVITNSGLLYTFGDGRHGKLGLGEETFINQFSPTRCTRFHKYSVKLVSCGGNHMLVLAVPRPSATQEVGPQKDANKNFLESSYREILLLDTLTDPDPLVPLSAFCARARHREKESSVKLFGEAFQNLPPLHSGLLNTSWQTSRNILTHKRSLKDIKTPSSSPKPQPDITPTTPLSPRFLSKSPQSPEVSSVTSSPHNRSVNTTSKAKLKGLPSLSPKSTTKHHINIPVSPKQHPKKRVHKVATPKKALNGKCSSPQPPKEPCSPSRPRTPVSNNHVSEEEHPASPQTGRETVPRQMIREHEKGERVGSDVLPNMEKKKRQILRRTMKEAGQLQSNERKDQNSHKALSTDLLKVCSSSKEDVSLVKRTKEHPKVKSKEKENITNKSSKIKIQEDKQVQKELTHFKSPKHDKRKVHLSPKTQQSALKTLNEAQQKLSEVKVSARKNRTFKKGNTTQEDVTNRLFDKTSPVIKVKKCVQRGSSTSAENTEKEVQIQKNTTDDKPAEVQQKIQQVKSTLTSDLQNVKFAPGKAQGKTLNGKLTTGKKETTDLQTLKSVNVGSSPAKVKGKPQRGKYTPVKDQSKHEEKDPVKSRRERKSVKNENTDENVKVKSADKPKEPDVDFTKITDIKKAKESKLKGKTKMEGEEEEEIKVIGGADTDPISNRVFKVRSKQTKASSPQKPGQDNDMGCNPISSQSQNRAEVVSISRVKSLQSSEDLKEDLPETNTISDSQSLTENKPKWGEILSNTASLLPAVGLAGTAVEVLREAVTSTQGFHSDSDVATATSPKAPRYAKQFLKQSAVMQPSFSLTSSYSSSTEASNPLVQSIKNDCEIGVLSESGHTVKEEESHKIIHQSRHKEMKMDMSGRIKGGVLFQGEEKKGSTGAENEEKQDEDGESGSNEEEEEEGSECIHDKQDKVENSSGDGQDNKTNEKEADKKIHSSSEDEEDEGTEKNEEAEGEEKESEERSDEAGESGCDSEEEVGDTEQSIEEESDEEEDESEMSEDEEDESGEESGSADERESGDSEEEGEDREGSDTAMSESAKSEEEEDNEENVDEEEEGEMEEQKDYEDTTQSEDEEKDEEKQEEEEDGKTDQEEEEPEEESEENEEEENDSLDEGKTEEERAEKREGEESLDDGKSDEEEEQEEEEESLDEGKSEEEGVEEEEEEEESLNEGKSEDEGVEEEEEEEESLNEGKSEEEGVEEEEEEEESLDEGKSEEDGAEEEEEEKSFDGETSEEEGAEEEEGEEDDEETLNEGKSEEEAAEEEEEDEEESLDEVKSEEEVVEEEEEEESLDEGRNEEEGTDTEEEESFEDEKREEEGAEEDEEDEEEEDEEEEEGEEGNNEEGNEAKIKPKTDTRLKNQRDERKLKQNKGKKCRDSEENEEEGEDEDEANEEEGDVSGEEEESEVAKVKRSKKLAEEEREDQSATGTKRKVEQNEGEEEIDEEEEEEEEKEVKSVKTRTEDSQMSLPKPTRPDRKDKLQKETPKPAPRTKQRAAGEKKREESQQFWNDVLPQYLDLQ</sequence>
<evidence type="ECO:0000256" key="19">
    <source>
        <dbReference type="ARBA" id="ARBA00023305"/>
    </source>
</evidence>
<gene>
    <name evidence="24" type="ORF">Q5P01_013683</name>
</gene>
<feature type="compositionally biased region" description="Basic and acidic residues" evidence="22">
    <location>
        <begin position="1440"/>
        <end position="1461"/>
    </location>
</feature>
<feature type="repeat" description="RCC1" evidence="21">
    <location>
        <begin position="126"/>
        <end position="178"/>
    </location>
</feature>
<feature type="compositionally biased region" description="Basic and acidic residues" evidence="22">
    <location>
        <begin position="1250"/>
        <end position="1267"/>
    </location>
</feature>
<evidence type="ECO:0000256" key="10">
    <source>
        <dbReference type="ARBA" id="ARBA00022737"/>
    </source>
</evidence>
<comment type="caution">
    <text evidence="24">The sequence shown here is derived from an EMBL/GenBank/DDBJ whole genome shotgun (WGS) entry which is preliminary data.</text>
</comment>
<dbReference type="PROSITE" id="PS50012">
    <property type="entry name" value="RCC1_3"/>
    <property type="match status" value="7"/>
</dbReference>
<feature type="compositionally biased region" description="Basic and acidic residues" evidence="22">
    <location>
        <begin position="1778"/>
        <end position="1789"/>
    </location>
</feature>
<dbReference type="GO" id="GO:0005813">
    <property type="term" value="C:centrosome"/>
    <property type="evidence" value="ECO:0007669"/>
    <property type="project" value="UniProtKB-SubCell"/>
</dbReference>
<feature type="compositionally biased region" description="Acidic residues" evidence="22">
    <location>
        <begin position="1281"/>
        <end position="1340"/>
    </location>
</feature>
<feature type="compositionally biased region" description="Acidic residues" evidence="22">
    <location>
        <begin position="1762"/>
        <end position="1777"/>
    </location>
</feature>
<feature type="compositionally biased region" description="Acidic residues" evidence="22">
    <location>
        <begin position="1586"/>
        <end position="1599"/>
    </location>
</feature>
<feature type="compositionally biased region" description="Acidic residues" evidence="22">
    <location>
        <begin position="1644"/>
        <end position="1671"/>
    </location>
</feature>
<dbReference type="GO" id="GO:0005929">
    <property type="term" value="C:cilium"/>
    <property type="evidence" value="ECO:0007669"/>
    <property type="project" value="UniProtKB-ARBA"/>
</dbReference>
<keyword evidence="14" id="KW-0969">Cilium</keyword>
<evidence type="ECO:0000256" key="2">
    <source>
        <dbReference type="ARBA" id="ARBA00004300"/>
    </source>
</evidence>
<evidence type="ECO:0000256" key="22">
    <source>
        <dbReference type="SAM" id="MobiDB-lite"/>
    </source>
</evidence>
<keyword evidence="12" id="KW-0282">Flagellum</keyword>
<evidence type="ECO:0000256" key="1">
    <source>
        <dbReference type="ARBA" id="ARBA00004120"/>
    </source>
</evidence>
<evidence type="ECO:0000256" key="17">
    <source>
        <dbReference type="ARBA" id="ARBA00023288"/>
    </source>
</evidence>
<feature type="region of interest" description="Disordered" evidence="22">
    <location>
        <begin position="1163"/>
        <end position="1845"/>
    </location>
</feature>
<proteinExistence type="predicted"/>
<feature type="compositionally biased region" description="Acidic residues" evidence="22">
    <location>
        <begin position="1524"/>
        <end position="1536"/>
    </location>
</feature>
<dbReference type="PROSITE" id="PS00626">
    <property type="entry name" value="RCC1_2"/>
    <property type="match status" value="3"/>
</dbReference>
<dbReference type="InterPro" id="IPR051709">
    <property type="entry name" value="Ub-ligase/GTPase-reg"/>
</dbReference>
<evidence type="ECO:0000256" key="14">
    <source>
        <dbReference type="ARBA" id="ARBA00023069"/>
    </source>
</evidence>
<evidence type="ECO:0000313" key="25">
    <source>
        <dbReference type="Proteomes" id="UP001187415"/>
    </source>
</evidence>
<feature type="repeat" description="RCC1" evidence="21">
    <location>
        <begin position="229"/>
        <end position="281"/>
    </location>
</feature>
<keyword evidence="13" id="KW-0333">Golgi apparatus</keyword>
<evidence type="ECO:0000256" key="13">
    <source>
        <dbReference type="ARBA" id="ARBA00023034"/>
    </source>
</evidence>
<feature type="compositionally biased region" description="Basic and acidic residues" evidence="22">
    <location>
        <begin position="904"/>
        <end position="968"/>
    </location>
</feature>
<feature type="repeat" description="RCC1" evidence="21">
    <location>
        <begin position="74"/>
        <end position="125"/>
    </location>
</feature>
<keyword evidence="11" id="KW-0970">Cilium biogenesis/degradation</keyword>
<dbReference type="PRINTS" id="PR00633">
    <property type="entry name" value="RCCNDNSATION"/>
</dbReference>
<feature type="compositionally biased region" description="Basic and acidic residues" evidence="22">
    <location>
        <begin position="1165"/>
        <end position="1174"/>
    </location>
</feature>
<evidence type="ECO:0000256" key="4">
    <source>
        <dbReference type="ARBA" id="ARBA00004611"/>
    </source>
</evidence>
<feature type="compositionally biased region" description="Acidic residues" evidence="22">
    <location>
        <begin position="1370"/>
        <end position="1387"/>
    </location>
</feature>
<evidence type="ECO:0000256" key="20">
    <source>
        <dbReference type="ARBA" id="ARBA00073293"/>
    </source>
</evidence>
<feature type="compositionally biased region" description="Basic and acidic residues" evidence="22">
    <location>
        <begin position="697"/>
        <end position="708"/>
    </location>
</feature>
<name>A0AA88MKK0_CHASR</name>
<feature type="region of interest" description="Disordered" evidence="22">
    <location>
        <begin position="476"/>
        <end position="674"/>
    </location>
</feature>
<evidence type="ECO:0000256" key="9">
    <source>
        <dbReference type="ARBA" id="ARBA00022658"/>
    </source>
</evidence>
<feature type="compositionally biased region" description="Acidic residues" evidence="22">
    <location>
        <begin position="1544"/>
        <end position="1578"/>
    </location>
</feature>
<feature type="compositionally biased region" description="Basic and acidic residues" evidence="22">
    <location>
        <begin position="1672"/>
        <end position="1693"/>
    </location>
</feature>
<keyword evidence="8" id="KW-0716">Sensory transduction</keyword>
<evidence type="ECO:0000259" key="23">
    <source>
        <dbReference type="Pfam" id="PF25390"/>
    </source>
</evidence>
<dbReference type="GO" id="GO:0005085">
    <property type="term" value="F:guanyl-nucleotide exchange factor activity"/>
    <property type="evidence" value="ECO:0007669"/>
    <property type="project" value="UniProtKB-KW"/>
</dbReference>
<dbReference type="Gene3D" id="2.130.10.30">
    <property type="entry name" value="Regulator of chromosome condensation 1/beta-lactamase-inhibitor protein II"/>
    <property type="match status" value="1"/>
</dbReference>
<evidence type="ECO:0000256" key="8">
    <source>
        <dbReference type="ARBA" id="ARBA00022606"/>
    </source>
</evidence>
<feature type="repeat" description="RCC1" evidence="21">
    <location>
        <begin position="32"/>
        <end position="73"/>
    </location>
</feature>
<evidence type="ECO:0000256" key="5">
    <source>
        <dbReference type="ARBA" id="ARBA00022481"/>
    </source>
</evidence>
<feature type="compositionally biased region" description="Basic and acidic residues" evidence="22">
    <location>
        <begin position="812"/>
        <end position="829"/>
    </location>
</feature>
<feature type="region of interest" description="Disordered" evidence="22">
    <location>
        <begin position="853"/>
        <end position="1059"/>
    </location>
</feature>
<feature type="repeat" description="RCC1" evidence="21">
    <location>
        <begin position="179"/>
        <end position="228"/>
    </location>
</feature>
<feature type="compositionally biased region" description="Polar residues" evidence="22">
    <location>
        <begin position="508"/>
        <end position="532"/>
    </location>
</feature>
<feature type="region of interest" description="Disordered" evidence="22">
    <location>
        <begin position="687"/>
        <end position="722"/>
    </location>
</feature>
<feature type="compositionally biased region" description="Basic and acidic residues" evidence="22">
    <location>
        <begin position="1233"/>
        <end position="1243"/>
    </location>
</feature>
<feature type="compositionally biased region" description="Acidic residues" evidence="22">
    <location>
        <begin position="1213"/>
        <end position="1232"/>
    </location>
</feature>
<feature type="compositionally biased region" description="Acidic residues" evidence="22">
    <location>
        <begin position="1705"/>
        <end position="1731"/>
    </location>
</feature>
<feature type="compositionally biased region" description="Basic and acidic residues" evidence="22">
    <location>
        <begin position="623"/>
        <end position="634"/>
    </location>
</feature>
<keyword evidence="16" id="KW-0966">Cell projection</keyword>
<dbReference type="GO" id="GO:0007601">
    <property type="term" value="P:visual perception"/>
    <property type="evidence" value="ECO:0007669"/>
    <property type="project" value="UniProtKB-KW"/>
</dbReference>
<feature type="repeat" description="RCC1" evidence="21">
    <location>
        <begin position="334"/>
        <end position="387"/>
    </location>
</feature>
<dbReference type="Pfam" id="PF25390">
    <property type="entry name" value="WD40_RLD"/>
    <property type="match status" value="1"/>
</dbReference>
<feature type="compositionally biased region" description="Basic and acidic residues" evidence="22">
    <location>
        <begin position="1798"/>
        <end position="1811"/>
    </location>
</feature>
<keyword evidence="5" id="KW-0488">Methylation</keyword>
<dbReference type="InterPro" id="IPR058923">
    <property type="entry name" value="RCC1-like_dom"/>
</dbReference>
<dbReference type="InterPro" id="IPR000408">
    <property type="entry name" value="Reg_chr_condens"/>
</dbReference>
<feature type="domain" description="RCC1-like" evidence="23">
    <location>
        <begin position="51"/>
        <end position="383"/>
    </location>
</feature>
<evidence type="ECO:0000256" key="18">
    <source>
        <dbReference type="ARBA" id="ARBA00023289"/>
    </source>
</evidence>
<dbReference type="Proteomes" id="UP001187415">
    <property type="component" value="Unassembled WGS sequence"/>
</dbReference>
<keyword evidence="17" id="KW-0449">Lipoprotein</keyword>
<keyword evidence="15" id="KW-0206">Cytoskeleton</keyword>
<feature type="compositionally biased region" description="Acidic residues" evidence="22">
    <location>
        <begin position="1462"/>
        <end position="1476"/>
    </location>
</feature>
<evidence type="ECO:0000256" key="3">
    <source>
        <dbReference type="ARBA" id="ARBA00004555"/>
    </source>
</evidence>
<keyword evidence="25" id="KW-1185">Reference proteome</keyword>
<feature type="compositionally biased region" description="Acidic residues" evidence="22">
    <location>
        <begin position="1626"/>
        <end position="1637"/>
    </location>
</feature>
<comment type="subcellular location">
    <subcellularLocation>
        <location evidence="1">Cytoplasm</location>
        <location evidence="1">Cytoskeleton</location>
        <location evidence="1">Cilium basal body</location>
    </subcellularLocation>
    <subcellularLocation>
        <location evidence="4">Cytoplasm</location>
        <location evidence="4">Cytoskeleton</location>
        <location evidence="4">Flagellum axoneme</location>
    </subcellularLocation>
    <subcellularLocation>
        <location evidence="2">Cytoplasm</location>
        <location evidence="2">Cytoskeleton</location>
        <location evidence="2">Microtubule organizing center</location>
        <location evidence="2">Centrosome</location>
    </subcellularLocation>
    <subcellularLocation>
        <location evidence="3">Golgi apparatus</location>
    </subcellularLocation>
</comment>
<evidence type="ECO:0000256" key="6">
    <source>
        <dbReference type="ARBA" id="ARBA00022490"/>
    </source>
</evidence>
<dbReference type="GO" id="GO:0030030">
    <property type="term" value="P:cell projection organization"/>
    <property type="evidence" value="ECO:0007669"/>
    <property type="project" value="UniProtKB-KW"/>
</dbReference>
<keyword evidence="19" id="KW-0844">Vision</keyword>
<feature type="repeat" description="RCC1" evidence="21">
    <location>
        <begin position="281"/>
        <end position="333"/>
    </location>
</feature>
<organism evidence="24 25">
    <name type="scientific">Channa striata</name>
    <name type="common">Snakehead murrel</name>
    <name type="synonym">Ophicephalus striatus</name>
    <dbReference type="NCBI Taxonomy" id="64152"/>
    <lineage>
        <taxon>Eukaryota</taxon>
        <taxon>Metazoa</taxon>
        <taxon>Chordata</taxon>
        <taxon>Craniata</taxon>
        <taxon>Vertebrata</taxon>
        <taxon>Euteleostomi</taxon>
        <taxon>Actinopterygii</taxon>
        <taxon>Neopterygii</taxon>
        <taxon>Teleostei</taxon>
        <taxon>Neoteleostei</taxon>
        <taxon>Acanthomorphata</taxon>
        <taxon>Anabantaria</taxon>
        <taxon>Anabantiformes</taxon>
        <taxon>Channoidei</taxon>
        <taxon>Channidae</taxon>
        <taxon>Channa</taxon>
    </lineage>
</organism>
<feature type="compositionally biased region" description="Acidic residues" evidence="22">
    <location>
        <begin position="1484"/>
        <end position="1496"/>
    </location>
</feature>
<feature type="compositionally biased region" description="Polar residues" evidence="22">
    <location>
        <begin position="876"/>
        <end position="885"/>
    </location>
</feature>
<keyword evidence="7" id="KW-0597">Phosphoprotein</keyword>
<feature type="compositionally biased region" description="Acidic residues" evidence="22">
    <location>
        <begin position="1504"/>
        <end position="1516"/>
    </location>
</feature>
<feature type="compositionally biased region" description="Basic residues" evidence="22">
    <location>
        <begin position="559"/>
        <end position="570"/>
    </location>
</feature>
<accession>A0AA88MKK0</accession>
<evidence type="ECO:0000256" key="16">
    <source>
        <dbReference type="ARBA" id="ARBA00023273"/>
    </source>
</evidence>
<feature type="region of interest" description="Disordered" evidence="22">
    <location>
        <begin position="803"/>
        <end position="834"/>
    </location>
</feature>
<feature type="compositionally biased region" description="Acidic residues" evidence="22">
    <location>
        <begin position="1395"/>
        <end position="1439"/>
    </location>
</feature>
<evidence type="ECO:0000256" key="15">
    <source>
        <dbReference type="ARBA" id="ARBA00023212"/>
    </source>
</evidence>
<dbReference type="PANTHER" id="PTHR45622:SF75">
    <property type="entry name" value="X-LINKED RETINITIS PIGMENTOSA GTPASE REGULATOR"/>
    <property type="match status" value="1"/>
</dbReference>
<evidence type="ECO:0000256" key="21">
    <source>
        <dbReference type="PROSITE-ProRule" id="PRU00235"/>
    </source>
</evidence>
<keyword evidence="9" id="KW-0344">Guanine-nucleotide releasing factor</keyword>
<evidence type="ECO:0000313" key="24">
    <source>
        <dbReference type="EMBL" id="KAK2839943.1"/>
    </source>
</evidence>